<gene>
    <name evidence="10" type="ORF">A2938_00445</name>
</gene>
<feature type="transmembrane region" description="Helical" evidence="9">
    <location>
        <begin position="51"/>
        <end position="72"/>
    </location>
</feature>
<evidence type="ECO:0000256" key="8">
    <source>
        <dbReference type="ARBA" id="ARBA00023136"/>
    </source>
</evidence>
<comment type="subcellular location">
    <subcellularLocation>
        <location evidence="9">Cell membrane</location>
        <topology evidence="9">Multi-pass membrane protein</topology>
    </subcellularLocation>
    <subcellularLocation>
        <location evidence="1">Membrane</location>
        <topology evidence="1">Multi-pass membrane protein</topology>
    </subcellularLocation>
</comment>
<comment type="function">
    <text evidence="9">Involved in protein export. Participates in an early event of protein translocation.</text>
</comment>
<dbReference type="AlphaFoldDB" id="A0A1G2NFM0"/>
<keyword evidence="9" id="KW-1003">Cell membrane</keyword>
<reference evidence="10 11" key="1">
    <citation type="journal article" date="2016" name="Nat. Commun.">
        <title>Thousands of microbial genomes shed light on interconnected biogeochemical processes in an aquifer system.</title>
        <authorList>
            <person name="Anantharaman K."/>
            <person name="Brown C.T."/>
            <person name="Hug L.A."/>
            <person name="Sharon I."/>
            <person name="Castelle C.J."/>
            <person name="Probst A.J."/>
            <person name="Thomas B.C."/>
            <person name="Singh A."/>
            <person name="Wilkins M.J."/>
            <person name="Karaoz U."/>
            <person name="Brodie E.L."/>
            <person name="Williams K.H."/>
            <person name="Hubbard S.S."/>
            <person name="Banfield J.F."/>
        </authorList>
    </citation>
    <scope>NUCLEOTIDE SEQUENCE [LARGE SCALE GENOMIC DNA]</scope>
</reference>
<evidence type="ECO:0000313" key="11">
    <source>
        <dbReference type="Proteomes" id="UP000177797"/>
    </source>
</evidence>
<dbReference type="InterPro" id="IPR004692">
    <property type="entry name" value="SecG"/>
</dbReference>
<dbReference type="NCBIfam" id="TIGR00810">
    <property type="entry name" value="secG"/>
    <property type="match status" value="1"/>
</dbReference>
<evidence type="ECO:0000256" key="1">
    <source>
        <dbReference type="ARBA" id="ARBA00004141"/>
    </source>
</evidence>
<proteinExistence type="inferred from homology"/>
<dbReference type="GO" id="GO:0005886">
    <property type="term" value="C:plasma membrane"/>
    <property type="evidence" value="ECO:0007669"/>
    <property type="project" value="UniProtKB-SubCell"/>
</dbReference>
<organism evidence="10 11">
    <name type="scientific">Candidatus Taylorbacteria bacterium RIFCSPLOWO2_01_FULL_48_100</name>
    <dbReference type="NCBI Taxonomy" id="1802322"/>
    <lineage>
        <taxon>Bacteria</taxon>
        <taxon>Candidatus Tayloriibacteriota</taxon>
    </lineage>
</organism>
<protein>
    <recommendedName>
        <fullName evidence="9">Protein-export membrane protein SecG</fullName>
    </recommendedName>
</protein>
<evidence type="ECO:0000256" key="4">
    <source>
        <dbReference type="ARBA" id="ARBA00022692"/>
    </source>
</evidence>
<evidence type="ECO:0000256" key="2">
    <source>
        <dbReference type="ARBA" id="ARBA00008445"/>
    </source>
</evidence>
<evidence type="ECO:0000256" key="6">
    <source>
        <dbReference type="ARBA" id="ARBA00022989"/>
    </source>
</evidence>
<evidence type="ECO:0000256" key="7">
    <source>
        <dbReference type="ARBA" id="ARBA00023010"/>
    </source>
</evidence>
<sequence>MLAEILPYIQVFLSVALIAGILLQQSAAGLGGAFGDNFAAGFHTRRGAEKFLFYGTVVIAILFFLSAIAGHLI</sequence>
<accession>A0A1G2NFM0</accession>
<evidence type="ECO:0000256" key="5">
    <source>
        <dbReference type="ARBA" id="ARBA00022927"/>
    </source>
</evidence>
<dbReference type="Proteomes" id="UP000177797">
    <property type="component" value="Unassembled WGS sequence"/>
</dbReference>
<keyword evidence="8 9" id="KW-0472">Membrane</keyword>
<dbReference type="GO" id="GO:0015450">
    <property type="term" value="F:protein-transporting ATPase activity"/>
    <property type="evidence" value="ECO:0007669"/>
    <property type="project" value="UniProtKB-UniRule"/>
</dbReference>
<comment type="similarity">
    <text evidence="2 9">Belongs to the SecG family.</text>
</comment>
<keyword evidence="4 9" id="KW-0812">Transmembrane</keyword>
<keyword evidence="5 9" id="KW-0653">Protein transport</keyword>
<evidence type="ECO:0000313" key="10">
    <source>
        <dbReference type="EMBL" id="OHA34863.1"/>
    </source>
</evidence>
<evidence type="ECO:0000256" key="9">
    <source>
        <dbReference type="RuleBase" id="RU365087"/>
    </source>
</evidence>
<name>A0A1G2NFM0_9BACT</name>
<keyword evidence="3 9" id="KW-0813">Transport</keyword>
<dbReference type="GO" id="GO:0009306">
    <property type="term" value="P:protein secretion"/>
    <property type="evidence" value="ECO:0007669"/>
    <property type="project" value="UniProtKB-UniRule"/>
</dbReference>
<comment type="caution">
    <text evidence="9">Lacks conserved residue(s) required for the propagation of feature annotation.</text>
</comment>
<keyword evidence="6 9" id="KW-1133">Transmembrane helix</keyword>
<comment type="caution">
    <text evidence="10">The sequence shown here is derived from an EMBL/GenBank/DDBJ whole genome shotgun (WGS) entry which is preliminary data.</text>
</comment>
<dbReference type="EMBL" id="MHSA01000005">
    <property type="protein sequence ID" value="OHA34863.1"/>
    <property type="molecule type" value="Genomic_DNA"/>
</dbReference>
<evidence type="ECO:0000256" key="3">
    <source>
        <dbReference type="ARBA" id="ARBA00022448"/>
    </source>
</evidence>
<dbReference type="Pfam" id="PF03840">
    <property type="entry name" value="SecG"/>
    <property type="match status" value="1"/>
</dbReference>
<keyword evidence="7 9" id="KW-0811">Translocation</keyword>